<dbReference type="InterPro" id="IPR055370">
    <property type="entry name" value="Lsr2_DNA-bd"/>
</dbReference>
<dbReference type="Proteomes" id="UP000234498">
    <property type="component" value="Unassembled WGS sequence"/>
</dbReference>
<dbReference type="InterPro" id="IPR024412">
    <property type="entry name" value="Lsr2_dim_dom"/>
</dbReference>
<evidence type="ECO:0000313" key="5">
    <source>
        <dbReference type="Proteomes" id="UP000234498"/>
    </source>
</evidence>
<dbReference type="InterPro" id="IPR042261">
    <property type="entry name" value="Lsr2-like_dimerization"/>
</dbReference>
<evidence type="ECO:0000259" key="2">
    <source>
        <dbReference type="Pfam" id="PF11774"/>
    </source>
</evidence>
<dbReference type="InterPro" id="IPR036625">
    <property type="entry name" value="E3-bd_dom_sf"/>
</dbReference>
<dbReference type="Gene3D" id="4.10.320.10">
    <property type="entry name" value="E3-binding domain"/>
    <property type="match status" value="1"/>
</dbReference>
<gene>
    <name evidence="4" type="ORF">BLIN101_03290</name>
</gene>
<dbReference type="Gene3D" id="3.30.60.230">
    <property type="entry name" value="Lsr2, dimerization domain"/>
    <property type="match status" value="1"/>
</dbReference>
<proteinExistence type="predicted"/>
<organism evidence="4 5">
    <name type="scientific">Brevibacterium linens</name>
    <dbReference type="NCBI Taxonomy" id="1703"/>
    <lineage>
        <taxon>Bacteria</taxon>
        <taxon>Bacillati</taxon>
        <taxon>Actinomycetota</taxon>
        <taxon>Actinomycetes</taxon>
        <taxon>Micrococcales</taxon>
        <taxon>Brevibacteriaceae</taxon>
        <taxon>Brevibacterium</taxon>
    </lineage>
</organism>
<feature type="domain" description="Lsr2 dimerization" evidence="2">
    <location>
        <begin position="1"/>
        <end position="55"/>
    </location>
</feature>
<evidence type="ECO:0000259" key="3">
    <source>
        <dbReference type="Pfam" id="PF23359"/>
    </source>
</evidence>
<dbReference type="GO" id="GO:0003677">
    <property type="term" value="F:DNA binding"/>
    <property type="evidence" value="ECO:0007669"/>
    <property type="project" value="UniProtKB-KW"/>
</dbReference>
<dbReference type="OrthoDB" id="4113332at2"/>
<name>A0A2H1KF92_BRELN</name>
<sequence>MATKTVLVSDLSGEPDAETVTIGWKSAWYETELTASERAELDEMLAPYIAAGRKARSEPSNRFVPDTTVEEREEIRAWARENDYELADYGKIPNSIYRAYRAARA</sequence>
<reference evidence="4 5" key="1">
    <citation type="submission" date="2017-03" db="EMBL/GenBank/DDBJ databases">
        <authorList>
            <person name="Afonso C.L."/>
            <person name="Miller P.J."/>
            <person name="Scott M.A."/>
            <person name="Spackman E."/>
            <person name="Goraichik I."/>
            <person name="Dimitrov K.M."/>
            <person name="Suarez D.L."/>
            <person name="Swayne D.E."/>
        </authorList>
    </citation>
    <scope>NUCLEOTIDE SEQUENCE [LARGE SCALE GENOMIC DNA]</scope>
    <source>
        <strain evidence="4 5">Mu101</strain>
    </source>
</reference>
<dbReference type="AlphaFoldDB" id="A0A2H1KF92"/>
<dbReference type="EMBL" id="FXZA01000035">
    <property type="protein sequence ID" value="SMX98400.1"/>
    <property type="molecule type" value="Genomic_DNA"/>
</dbReference>
<protein>
    <submittedName>
        <fullName evidence="4">Lsr2 protein</fullName>
    </submittedName>
</protein>
<evidence type="ECO:0000313" key="4">
    <source>
        <dbReference type="EMBL" id="SMX98400.1"/>
    </source>
</evidence>
<feature type="domain" description="Lsr2 DNA-binding" evidence="3">
    <location>
        <begin position="72"/>
        <end position="103"/>
    </location>
</feature>
<keyword evidence="1" id="KW-0238">DNA-binding</keyword>
<dbReference type="RefSeq" id="WP_101596721.1">
    <property type="nucleotide sequence ID" value="NZ_FXZA01000035.1"/>
</dbReference>
<dbReference type="Pfam" id="PF23359">
    <property type="entry name" value="Lsr2_DNA-bd"/>
    <property type="match status" value="1"/>
</dbReference>
<accession>A0A2H1KF92</accession>
<evidence type="ECO:0000256" key="1">
    <source>
        <dbReference type="ARBA" id="ARBA00023125"/>
    </source>
</evidence>
<dbReference type="GO" id="GO:0016746">
    <property type="term" value="F:acyltransferase activity"/>
    <property type="evidence" value="ECO:0007669"/>
    <property type="project" value="InterPro"/>
</dbReference>
<dbReference type="Pfam" id="PF11774">
    <property type="entry name" value="Lsr2"/>
    <property type="match status" value="1"/>
</dbReference>